<organism evidence="2 3">
    <name type="scientific">Tanacetum coccineum</name>
    <dbReference type="NCBI Taxonomy" id="301880"/>
    <lineage>
        <taxon>Eukaryota</taxon>
        <taxon>Viridiplantae</taxon>
        <taxon>Streptophyta</taxon>
        <taxon>Embryophyta</taxon>
        <taxon>Tracheophyta</taxon>
        <taxon>Spermatophyta</taxon>
        <taxon>Magnoliopsida</taxon>
        <taxon>eudicotyledons</taxon>
        <taxon>Gunneridae</taxon>
        <taxon>Pentapetalae</taxon>
        <taxon>asterids</taxon>
        <taxon>campanulids</taxon>
        <taxon>Asterales</taxon>
        <taxon>Asteraceae</taxon>
        <taxon>Asteroideae</taxon>
        <taxon>Anthemideae</taxon>
        <taxon>Anthemidinae</taxon>
        <taxon>Tanacetum</taxon>
    </lineage>
</organism>
<name>A0ABQ5E6J0_9ASTR</name>
<feature type="region of interest" description="Disordered" evidence="1">
    <location>
        <begin position="183"/>
        <end position="207"/>
    </location>
</feature>
<evidence type="ECO:0000313" key="2">
    <source>
        <dbReference type="EMBL" id="GJT46448.1"/>
    </source>
</evidence>
<accession>A0ABQ5E6J0</accession>
<evidence type="ECO:0000313" key="3">
    <source>
        <dbReference type="Proteomes" id="UP001151760"/>
    </source>
</evidence>
<dbReference type="EMBL" id="BQNB010015986">
    <property type="protein sequence ID" value="GJT46448.1"/>
    <property type="molecule type" value="Genomic_DNA"/>
</dbReference>
<protein>
    <submittedName>
        <fullName evidence="2">Uncharacterized protein</fullName>
    </submittedName>
</protein>
<keyword evidence="3" id="KW-1185">Reference proteome</keyword>
<dbReference type="Proteomes" id="UP001151760">
    <property type="component" value="Unassembled WGS sequence"/>
</dbReference>
<sequence>MTYDESPPPTKLSPLVDDYVVEEEAIENNIKVVNNHIEDEPVEVDNVVNIKESKNHPLGQHSLEVKRSGDDYPYIEFKLGSFTFQLSLSMLSRIFNTASGGSIFYTYEWSLNFLDTHFNNRFFHPEPELVKQTITIPRTTNRKLQRDSNTLFHDDLRSEVQRWELFIQENVFSVLGKLSKTKEKRADPPSSSLSSSSSDENEEPSFLEFYEELSNNENLTNEQKKKRGMFKCLNRYFDTITKYLKKQK</sequence>
<reference evidence="2" key="1">
    <citation type="journal article" date="2022" name="Int. J. Mol. Sci.">
        <title>Draft Genome of Tanacetum Coccineum: Genomic Comparison of Closely Related Tanacetum-Family Plants.</title>
        <authorList>
            <person name="Yamashiro T."/>
            <person name="Shiraishi A."/>
            <person name="Nakayama K."/>
            <person name="Satake H."/>
        </authorList>
    </citation>
    <scope>NUCLEOTIDE SEQUENCE</scope>
</reference>
<evidence type="ECO:0000256" key="1">
    <source>
        <dbReference type="SAM" id="MobiDB-lite"/>
    </source>
</evidence>
<gene>
    <name evidence="2" type="ORF">Tco_0955163</name>
</gene>
<comment type="caution">
    <text evidence="2">The sequence shown here is derived from an EMBL/GenBank/DDBJ whole genome shotgun (WGS) entry which is preliminary data.</text>
</comment>
<proteinExistence type="predicted"/>
<feature type="compositionally biased region" description="Low complexity" evidence="1">
    <location>
        <begin position="188"/>
        <end position="198"/>
    </location>
</feature>
<reference evidence="2" key="2">
    <citation type="submission" date="2022-01" db="EMBL/GenBank/DDBJ databases">
        <authorList>
            <person name="Yamashiro T."/>
            <person name="Shiraishi A."/>
            <person name="Satake H."/>
            <person name="Nakayama K."/>
        </authorList>
    </citation>
    <scope>NUCLEOTIDE SEQUENCE</scope>
</reference>